<protein>
    <submittedName>
        <fullName evidence="1">Uncharacterized protein</fullName>
    </submittedName>
</protein>
<keyword evidence="2" id="KW-1185">Reference proteome</keyword>
<reference evidence="2" key="1">
    <citation type="journal article" date="2022" name="Mol. Ecol. Resour.">
        <title>The genomes of chicory, endive, great burdock and yacon provide insights into Asteraceae palaeo-polyploidization history and plant inulin production.</title>
        <authorList>
            <person name="Fan W."/>
            <person name="Wang S."/>
            <person name="Wang H."/>
            <person name="Wang A."/>
            <person name="Jiang F."/>
            <person name="Liu H."/>
            <person name="Zhao H."/>
            <person name="Xu D."/>
            <person name="Zhang Y."/>
        </authorList>
    </citation>
    <scope>NUCLEOTIDE SEQUENCE [LARGE SCALE GENOMIC DNA]</scope>
    <source>
        <strain evidence="2">cv. Niubang</strain>
    </source>
</reference>
<proteinExistence type="predicted"/>
<evidence type="ECO:0000313" key="1">
    <source>
        <dbReference type="EMBL" id="KAI3691851.1"/>
    </source>
</evidence>
<organism evidence="1 2">
    <name type="scientific">Arctium lappa</name>
    <name type="common">Greater burdock</name>
    <name type="synonym">Lappa major</name>
    <dbReference type="NCBI Taxonomy" id="4217"/>
    <lineage>
        <taxon>Eukaryota</taxon>
        <taxon>Viridiplantae</taxon>
        <taxon>Streptophyta</taxon>
        <taxon>Embryophyta</taxon>
        <taxon>Tracheophyta</taxon>
        <taxon>Spermatophyta</taxon>
        <taxon>Magnoliopsida</taxon>
        <taxon>eudicotyledons</taxon>
        <taxon>Gunneridae</taxon>
        <taxon>Pentapetalae</taxon>
        <taxon>asterids</taxon>
        <taxon>campanulids</taxon>
        <taxon>Asterales</taxon>
        <taxon>Asteraceae</taxon>
        <taxon>Carduoideae</taxon>
        <taxon>Cardueae</taxon>
        <taxon>Arctiinae</taxon>
        <taxon>Arctium</taxon>
    </lineage>
</organism>
<comment type="caution">
    <text evidence="1">The sequence shown here is derived from an EMBL/GenBank/DDBJ whole genome shotgun (WGS) entry which is preliminary data.</text>
</comment>
<dbReference type="Proteomes" id="UP001055879">
    <property type="component" value="Linkage Group LG11"/>
</dbReference>
<gene>
    <name evidence="1" type="ORF">L6452_31653</name>
</gene>
<evidence type="ECO:0000313" key="2">
    <source>
        <dbReference type="Proteomes" id="UP001055879"/>
    </source>
</evidence>
<dbReference type="EMBL" id="CM042057">
    <property type="protein sequence ID" value="KAI3691851.1"/>
    <property type="molecule type" value="Genomic_DNA"/>
</dbReference>
<name>A0ACB8Z2D3_ARCLA</name>
<reference evidence="1 2" key="2">
    <citation type="journal article" date="2022" name="Mol. Ecol. Resour.">
        <title>The genomes of chicory, endive, great burdock and yacon provide insights into Asteraceae paleo-polyploidization history and plant inulin production.</title>
        <authorList>
            <person name="Fan W."/>
            <person name="Wang S."/>
            <person name="Wang H."/>
            <person name="Wang A."/>
            <person name="Jiang F."/>
            <person name="Liu H."/>
            <person name="Zhao H."/>
            <person name="Xu D."/>
            <person name="Zhang Y."/>
        </authorList>
    </citation>
    <scope>NUCLEOTIDE SEQUENCE [LARGE SCALE GENOMIC DNA]</scope>
    <source>
        <strain evidence="2">cv. Niubang</strain>
    </source>
</reference>
<sequence>MREKVRPEERWPKEKQKKKSQNFQWSPYPSITTVRPLNRFFTLTMVAKLNNSMEKRKPAVIFIFFFLFKSISGDDDCLPASCSLTGPQIRFPFRLRDRQPSRCGFPGFDLSCNKKNQTLLKLPSSRSSFIVKHISYASQVIDIQPDFCRLERIADIRPTDTPFDFSVMESYTFFNCSSENFGFTFQTVPMLPFPCLGSVNHSVFAVRAGWVPFGDIPASCRAMKTISVPIRRYGDIRKELTLIWFRPYCRSCELDGRTCGLKSDDGETACFGSSSRGIPRSAKYGLSIGIGVPALACIVGLIFYACSKARTYNHTRRQSIDLFSIAITPQPPTTTGLDGPTIESYPKTVLGESCRLPKDDGTCPICLSDYEPKEAVRTIPECNHYFHTDCIDEWLKLNATCPVCRFSPESSSLVTPCSSMSSNSSDSSNTTNQ</sequence>
<accession>A0ACB8Z2D3</accession>